<accession>B0WRH6</accession>
<dbReference type="OrthoDB" id="361494at2759"/>
<dbReference type="eggNOG" id="KOG0357">
    <property type="taxonomic scope" value="Eukaryota"/>
</dbReference>
<evidence type="ECO:0000313" key="4">
    <source>
        <dbReference type="EMBL" id="EDS33369.1"/>
    </source>
</evidence>
<dbReference type="EnsemblMetazoa" id="CPIJ009870-RA">
    <property type="protein sequence ID" value="CPIJ009870-PA"/>
    <property type="gene ID" value="CPIJ009870"/>
</dbReference>
<dbReference type="VEuPathDB" id="VectorBase:CQUJHB017051"/>
<dbReference type="GO" id="GO:0007029">
    <property type="term" value="P:endoplasmic reticulum organization"/>
    <property type="evidence" value="ECO:0007669"/>
    <property type="project" value="TreeGrafter"/>
</dbReference>
<dbReference type="VEuPathDB" id="VectorBase:CPIJ009870"/>
<dbReference type="PANTHER" id="PTHR13923:SF11">
    <property type="entry name" value="SECRETORY 31, ISOFORM D"/>
    <property type="match status" value="1"/>
</dbReference>
<sequence>MDPSSLPRTRSGLPTKYAFWTRPPSNWSTRTFPESRKKTSGRYLAAALKLYTINLEDLKLVGCQTSAHRFHKVVWSLLDFGTATTTNPNGVIVGGCEGGVIQVYSASKLLAGENALMVQQVKHNGAVMAARLSDRIDFLRLKTYTKGRQIDWGFTSAYRRTHILTGSAGSLSMFQQPNGPARVHHASEEELRGIQVFHQQGHQNRNRHDRQHGPHGVVVVKESHQLQFTLHGHLVSWPVRAAESQLDVTSTDDYRKMREYEQETFLSMVKQVKNAGATLAI</sequence>
<dbReference type="GO" id="GO:0030127">
    <property type="term" value="C:COPII vesicle coat"/>
    <property type="evidence" value="ECO:0007669"/>
    <property type="project" value="TreeGrafter"/>
</dbReference>
<keyword evidence="2" id="KW-0853">WD repeat</keyword>
<evidence type="ECO:0000256" key="1">
    <source>
        <dbReference type="ARBA" id="ARBA00022448"/>
    </source>
</evidence>
<dbReference type="InterPro" id="IPR040251">
    <property type="entry name" value="SEC31-like"/>
</dbReference>
<keyword evidence="1" id="KW-0813">Transport</keyword>
<keyword evidence="6" id="KW-1185">Reference proteome</keyword>
<dbReference type="EMBL" id="DS232055">
    <property type="protein sequence ID" value="EDS33369.1"/>
    <property type="molecule type" value="Genomic_DNA"/>
</dbReference>
<evidence type="ECO:0000256" key="2">
    <source>
        <dbReference type="ARBA" id="ARBA00022574"/>
    </source>
</evidence>
<evidence type="ECO:0000313" key="6">
    <source>
        <dbReference type="Proteomes" id="UP000002320"/>
    </source>
</evidence>
<evidence type="ECO:0000313" key="5">
    <source>
        <dbReference type="EnsemblMetazoa" id="CPIJ009870-PA"/>
    </source>
</evidence>
<dbReference type="InParanoid" id="B0WRH6"/>
<reference evidence="4" key="1">
    <citation type="submission" date="2007-03" db="EMBL/GenBank/DDBJ databases">
        <title>Annotation of Culex pipiens quinquefasciatus.</title>
        <authorList>
            <consortium name="The Broad Institute Genome Sequencing Platform"/>
            <person name="Atkinson P.W."/>
            <person name="Hemingway J."/>
            <person name="Christensen B.M."/>
            <person name="Higgs S."/>
            <person name="Kodira C."/>
            <person name="Hannick L."/>
            <person name="Megy K."/>
            <person name="O'Leary S."/>
            <person name="Pearson M."/>
            <person name="Haas B.J."/>
            <person name="Mauceli E."/>
            <person name="Wortman J.R."/>
            <person name="Lee N.H."/>
            <person name="Guigo R."/>
            <person name="Stanke M."/>
            <person name="Alvarado L."/>
            <person name="Amedeo P."/>
            <person name="Antoine C.H."/>
            <person name="Arensburger P."/>
            <person name="Bidwell S.L."/>
            <person name="Crawford M."/>
            <person name="Camaro F."/>
            <person name="Devon K."/>
            <person name="Engels R."/>
            <person name="Hammond M."/>
            <person name="Howarth C."/>
            <person name="Koehrsen M."/>
            <person name="Lawson D."/>
            <person name="Montgomery P."/>
            <person name="Nene V."/>
            <person name="Nusbaum C."/>
            <person name="Puiu D."/>
            <person name="Romero-Severson J."/>
            <person name="Severson D.W."/>
            <person name="Shumway M."/>
            <person name="Sisk P."/>
            <person name="Stolte C."/>
            <person name="Zeng Q."/>
            <person name="Eisenstadt E."/>
            <person name="Fraser-Liggett C."/>
            <person name="Strausberg R."/>
            <person name="Galagan J."/>
            <person name="Birren B."/>
            <person name="Collins F.H."/>
        </authorList>
    </citation>
    <scope>NUCLEOTIDE SEQUENCE [LARGE SCALE GENOMIC DNA]</scope>
    <source>
        <strain evidence="4">JHB</strain>
    </source>
</reference>
<protein>
    <submittedName>
        <fullName evidence="4">Vesicle associated protein</fullName>
    </submittedName>
</protein>
<dbReference type="PANTHER" id="PTHR13923">
    <property type="entry name" value="SEC31-RELATED PROTEIN"/>
    <property type="match status" value="1"/>
</dbReference>
<dbReference type="AlphaFoldDB" id="B0WRH6"/>
<evidence type="ECO:0000256" key="3">
    <source>
        <dbReference type="ARBA" id="ARBA00022737"/>
    </source>
</evidence>
<dbReference type="GO" id="GO:0090110">
    <property type="term" value="P:COPII-coated vesicle cargo loading"/>
    <property type="evidence" value="ECO:0007669"/>
    <property type="project" value="TreeGrafter"/>
</dbReference>
<dbReference type="KEGG" id="cqu:CpipJ_CPIJ009870"/>
<dbReference type="Gene3D" id="2.130.10.10">
    <property type="entry name" value="YVTN repeat-like/Quinoprotein amine dehydrogenase"/>
    <property type="match status" value="1"/>
</dbReference>
<proteinExistence type="predicted"/>
<dbReference type="HOGENOM" id="CLU_991287_0_0_1"/>
<dbReference type="InterPro" id="IPR015943">
    <property type="entry name" value="WD40/YVTN_repeat-like_dom_sf"/>
</dbReference>
<dbReference type="GO" id="GO:0070971">
    <property type="term" value="C:endoplasmic reticulum exit site"/>
    <property type="evidence" value="ECO:0007669"/>
    <property type="project" value="TreeGrafter"/>
</dbReference>
<name>B0WRH6_CULQU</name>
<organism>
    <name type="scientific">Culex quinquefasciatus</name>
    <name type="common">Southern house mosquito</name>
    <name type="synonym">Culex pungens</name>
    <dbReference type="NCBI Taxonomy" id="7176"/>
    <lineage>
        <taxon>Eukaryota</taxon>
        <taxon>Metazoa</taxon>
        <taxon>Ecdysozoa</taxon>
        <taxon>Arthropoda</taxon>
        <taxon>Hexapoda</taxon>
        <taxon>Insecta</taxon>
        <taxon>Pterygota</taxon>
        <taxon>Neoptera</taxon>
        <taxon>Endopterygota</taxon>
        <taxon>Diptera</taxon>
        <taxon>Nematocera</taxon>
        <taxon>Culicoidea</taxon>
        <taxon>Culicidae</taxon>
        <taxon>Culicinae</taxon>
        <taxon>Culicini</taxon>
        <taxon>Culex</taxon>
        <taxon>Culex</taxon>
    </lineage>
</organism>
<reference evidence="5" key="2">
    <citation type="submission" date="2020-05" db="UniProtKB">
        <authorList>
            <consortium name="EnsemblMetazoa"/>
        </authorList>
    </citation>
    <scope>IDENTIFICATION</scope>
    <source>
        <strain evidence="5">JHB</strain>
    </source>
</reference>
<dbReference type="GO" id="GO:0005198">
    <property type="term" value="F:structural molecule activity"/>
    <property type="evidence" value="ECO:0007669"/>
    <property type="project" value="TreeGrafter"/>
</dbReference>
<dbReference type="Proteomes" id="UP000002320">
    <property type="component" value="Unassembled WGS sequence"/>
</dbReference>
<keyword evidence="3" id="KW-0677">Repeat</keyword>
<dbReference type="eggNOG" id="KOG0307">
    <property type="taxonomic scope" value="Eukaryota"/>
</dbReference>
<gene>
    <name evidence="5" type="primary">6042162</name>
    <name evidence="4" type="ORF">CpipJ_CPIJ009870</name>
</gene>